<dbReference type="CDD" id="cd00590">
    <property type="entry name" value="RRM_SF"/>
    <property type="match status" value="1"/>
</dbReference>
<evidence type="ECO:0000256" key="1">
    <source>
        <dbReference type="PROSITE-ProRule" id="PRU00176"/>
    </source>
</evidence>
<dbReference type="InterPro" id="IPR012677">
    <property type="entry name" value="Nucleotide-bd_a/b_plait_sf"/>
</dbReference>
<feature type="compositionally biased region" description="Polar residues" evidence="2">
    <location>
        <begin position="340"/>
        <end position="349"/>
    </location>
</feature>
<keyword evidence="1" id="KW-0694">RNA-binding</keyword>
<dbReference type="PANTHER" id="PTHR37200">
    <property type="entry name" value="RNA-BINDING (RRM/RBD/RNP MOTIFS) FAMILY PROTEIN"/>
    <property type="match status" value="1"/>
</dbReference>
<reference evidence="4" key="1">
    <citation type="submission" date="2020-02" db="EMBL/GenBank/DDBJ databases">
        <authorList>
            <person name="Scholz U."/>
            <person name="Mascher M."/>
            <person name="Fiebig A."/>
        </authorList>
    </citation>
    <scope>NUCLEOTIDE SEQUENCE</scope>
</reference>
<dbReference type="AlphaFoldDB" id="A0A7I8LDH7"/>
<organism evidence="4 5">
    <name type="scientific">Spirodela intermedia</name>
    <name type="common">Intermediate duckweed</name>
    <dbReference type="NCBI Taxonomy" id="51605"/>
    <lineage>
        <taxon>Eukaryota</taxon>
        <taxon>Viridiplantae</taxon>
        <taxon>Streptophyta</taxon>
        <taxon>Embryophyta</taxon>
        <taxon>Tracheophyta</taxon>
        <taxon>Spermatophyta</taxon>
        <taxon>Magnoliopsida</taxon>
        <taxon>Liliopsida</taxon>
        <taxon>Araceae</taxon>
        <taxon>Lemnoideae</taxon>
        <taxon>Spirodela</taxon>
    </lineage>
</organism>
<dbReference type="PANTHER" id="PTHR37200:SF1">
    <property type="entry name" value="RNA-BINDING (RRM_RBD_RNP MOTIFS) FAMILY PROTEIN"/>
    <property type="match status" value="1"/>
</dbReference>
<sequence length="454" mass="48826">MKMWVGRVASSAGPPSSTVAFPGGEDAHILLPGVFSTTLSLAPRRVSDQGIIARAHSAAASSSTSILSGRSNDGGPYSVSALLSGRSRIFVALASSRKRRGKSAQGVVVVDEDEDYDGWEDEDEDELDDEEGAETASEMPFDEMRRWLRNKPSGFGEGKSYDTSIEDKLIEELEKSRQAQAIHLNKLRNGVTDQEVAKKKNPRKADATELAPVGARVRVVGLPRKKNVHRDLKLAFSGFPNIVNISPAVEGNKKTRDPICKGFAFIDFKSGEAAHKFVQTYSRQSMLFGRVEKQITCEIVNKLQSSSPGSENFSQRPTLAPRLQATDAGGPDTREGENSEIPSGTQESYGDQPLSPGSADTISLGRADDVSQLSEESSGAGIAERATGSRSPAQKKKKTQIASRKKSPKTRADKSPELSIHGSALRLKVKERAVLTGVLSKYGGQAAPDSSEKN</sequence>
<dbReference type="OrthoDB" id="1912879at2759"/>
<dbReference type="InterPro" id="IPR000504">
    <property type="entry name" value="RRM_dom"/>
</dbReference>
<dbReference type="Gene3D" id="3.30.70.330">
    <property type="match status" value="1"/>
</dbReference>
<feature type="region of interest" description="Disordered" evidence="2">
    <location>
        <begin position="114"/>
        <end position="145"/>
    </location>
</feature>
<dbReference type="PROSITE" id="PS50102">
    <property type="entry name" value="RRM"/>
    <property type="match status" value="1"/>
</dbReference>
<dbReference type="Proteomes" id="UP000663760">
    <property type="component" value="Chromosome 14"/>
</dbReference>
<evidence type="ECO:0000259" key="3">
    <source>
        <dbReference type="PROSITE" id="PS50102"/>
    </source>
</evidence>
<evidence type="ECO:0000313" key="4">
    <source>
        <dbReference type="EMBL" id="CAA7407696.1"/>
    </source>
</evidence>
<keyword evidence="5" id="KW-1185">Reference proteome</keyword>
<accession>A0A7I8LDH7</accession>
<gene>
    <name evidence="4" type="ORF">SI8410_14018374</name>
</gene>
<feature type="domain" description="RRM" evidence="3">
    <location>
        <begin position="215"/>
        <end position="302"/>
    </location>
</feature>
<dbReference type="GO" id="GO:0003723">
    <property type="term" value="F:RNA binding"/>
    <property type="evidence" value="ECO:0007669"/>
    <property type="project" value="UniProtKB-UniRule"/>
</dbReference>
<dbReference type="InterPro" id="IPR035979">
    <property type="entry name" value="RBD_domain_sf"/>
</dbReference>
<feature type="compositionally biased region" description="Acidic residues" evidence="2">
    <location>
        <begin position="114"/>
        <end position="133"/>
    </location>
</feature>
<feature type="region of interest" description="Disordered" evidence="2">
    <location>
        <begin position="304"/>
        <end position="421"/>
    </location>
</feature>
<feature type="compositionally biased region" description="Basic residues" evidence="2">
    <location>
        <begin position="393"/>
        <end position="409"/>
    </location>
</feature>
<proteinExistence type="predicted"/>
<dbReference type="Pfam" id="PF00076">
    <property type="entry name" value="RRM_1"/>
    <property type="match status" value="1"/>
</dbReference>
<dbReference type="SUPFAM" id="SSF54928">
    <property type="entry name" value="RNA-binding domain, RBD"/>
    <property type="match status" value="1"/>
</dbReference>
<protein>
    <recommendedName>
        <fullName evidence="3">RRM domain-containing protein</fullName>
    </recommendedName>
</protein>
<name>A0A7I8LDH7_SPIIN</name>
<evidence type="ECO:0000256" key="2">
    <source>
        <dbReference type="SAM" id="MobiDB-lite"/>
    </source>
</evidence>
<feature type="compositionally biased region" description="Polar residues" evidence="2">
    <location>
        <begin position="304"/>
        <end position="317"/>
    </location>
</feature>
<evidence type="ECO:0000313" key="5">
    <source>
        <dbReference type="Proteomes" id="UP000663760"/>
    </source>
</evidence>
<dbReference type="EMBL" id="LR746277">
    <property type="protein sequence ID" value="CAA7407696.1"/>
    <property type="molecule type" value="Genomic_DNA"/>
</dbReference>